<organism evidence="2 3">
    <name type="scientific">Arctia plantaginis</name>
    <name type="common">Wood tiger moth</name>
    <name type="synonym">Phalaena plantaginis</name>
    <dbReference type="NCBI Taxonomy" id="874455"/>
    <lineage>
        <taxon>Eukaryota</taxon>
        <taxon>Metazoa</taxon>
        <taxon>Ecdysozoa</taxon>
        <taxon>Arthropoda</taxon>
        <taxon>Hexapoda</taxon>
        <taxon>Insecta</taxon>
        <taxon>Pterygota</taxon>
        <taxon>Neoptera</taxon>
        <taxon>Endopterygota</taxon>
        <taxon>Lepidoptera</taxon>
        <taxon>Glossata</taxon>
        <taxon>Ditrysia</taxon>
        <taxon>Noctuoidea</taxon>
        <taxon>Erebidae</taxon>
        <taxon>Arctiinae</taxon>
        <taxon>Arctia</taxon>
    </lineage>
</organism>
<protein>
    <submittedName>
        <fullName evidence="2">Uncharacterized protein</fullName>
    </submittedName>
</protein>
<gene>
    <name evidence="2" type="ORF">APLA_LOCUS3171</name>
</gene>
<keyword evidence="1" id="KW-0472">Membrane</keyword>
<dbReference type="EMBL" id="CADEBD010000279">
    <property type="protein sequence ID" value="CAB3227675.1"/>
    <property type="molecule type" value="Genomic_DNA"/>
</dbReference>
<reference evidence="2 3" key="1">
    <citation type="submission" date="2020-04" db="EMBL/GenBank/DDBJ databases">
        <authorList>
            <person name="Wallbank WR R."/>
            <person name="Pardo Diaz C."/>
            <person name="Kozak K."/>
            <person name="Martin S."/>
            <person name="Jiggins C."/>
            <person name="Moest M."/>
            <person name="Warren A I."/>
            <person name="Byers J.R.P. K."/>
            <person name="Montejo-Kovacevich G."/>
            <person name="Yen C E."/>
        </authorList>
    </citation>
    <scope>NUCLEOTIDE SEQUENCE [LARGE SCALE GENOMIC DNA]</scope>
</reference>
<feature type="transmembrane region" description="Helical" evidence="1">
    <location>
        <begin position="6"/>
        <end position="24"/>
    </location>
</feature>
<keyword evidence="1" id="KW-0812">Transmembrane</keyword>
<evidence type="ECO:0000313" key="3">
    <source>
        <dbReference type="Proteomes" id="UP000494256"/>
    </source>
</evidence>
<keyword evidence="1" id="KW-1133">Transmembrane helix</keyword>
<name>A0A8S0Z747_ARCPL</name>
<comment type="caution">
    <text evidence="2">The sequence shown here is derived from an EMBL/GenBank/DDBJ whole genome shotgun (WGS) entry which is preliminary data.</text>
</comment>
<evidence type="ECO:0000313" key="2">
    <source>
        <dbReference type="EMBL" id="CAB3227675.1"/>
    </source>
</evidence>
<dbReference type="Proteomes" id="UP000494256">
    <property type="component" value="Unassembled WGS sequence"/>
</dbReference>
<dbReference type="AlphaFoldDB" id="A0A8S0Z747"/>
<proteinExistence type="predicted"/>
<sequence>MLWEIICLNVIYAIQIIRLLRIFLKNWKNHILGHDKNSIQVLETYEKLIQAYSLYKEIFKTMALFHSASTFCRSLIYIQMHLETENLYTNWRKTIILAIGLTGTVLTLAKNLTLIVLLSLHCEKFYGACEEIERACTIHLMSSDCTGIVQVFDG</sequence>
<dbReference type="OrthoDB" id="7457915at2759"/>
<evidence type="ECO:0000256" key="1">
    <source>
        <dbReference type="SAM" id="Phobius"/>
    </source>
</evidence>
<feature type="transmembrane region" description="Helical" evidence="1">
    <location>
        <begin position="94"/>
        <end position="118"/>
    </location>
</feature>
<accession>A0A8S0Z747</accession>